<feature type="domain" description="SAM" evidence="2">
    <location>
        <begin position="170"/>
        <end position="226"/>
    </location>
</feature>
<dbReference type="PROSITE" id="PS50105">
    <property type="entry name" value="SAM_DOMAIN"/>
    <property type="match status" value="3"/>
</dbReference>
<dbReference type="OrthoDB" id="2132119at2759"/>
<dbReference type="PANTHER" id="PTHR12776:SF1">
    <property type="entry name" value="KAZRIN"/>
    <property type="match status" value="1"/>
</dbReference>
<organism evidence="3 4">
    <name type="scientific">Lottia gigantea</name>
    <name type="common">Giant owl limpet</name>
    <dbReference type="NCBI Taxonomy" id="225164"/>
    <lineage>
        <taxon>Eukaryota</taxon>
        <taxon>Metazoa</taxon>
        <taxon>Spiralia</taxon>
        <taxon>Lophotrochozoa</taxon>
        <taxon>Mollusca</taxon>
        <taxon>Gastropoda</taxon>
        <taxon>Patellogastropoda</taxon>
        <taxon>Lottioidea</taxon>
        <taxon>Lottiidae</taxon>
        <taxon>Lottia</taxon>
    </lineage>
</organism>
<reference evidence="3 4" key="1">
    <citation type="journal article" date="2013" name="Nature">
        <title>Insights into bilaterian evolution from three spiralian genomes.</title>
        <authorList>
            <person name="Simakov O."/>
            <person name="Marletaz F."/>
            <person name="Cho S.J."/>
            <person name="Edsinger-Gonzales E."/>
            <person name="Havlak P."/>
            <person name="Hellsten U."/>
            <person name="Kuo D.H."/>
            <person name="Larsson T."/>
            <person name="Lv J."/>
            <person name="Arendt D."/>
            <person name="Savage R."/>
            <person name="Osoegawa K."/>
            <person name="de Jong P."/>
            <person name="Grimwood J."/>
            <person name="Chapman J.A."/>
            <person name="Shapiro H."/>
            <person name="Aerts A."/>
            <person name="Otillar R.P."/>
            <person name="Terry A.Y."/>
            <person name="Boore J.L."/>
            <person name="Grigoriev I.V."/>
            <person name="Lindberg D.R."/>
            <person name="Seaver E.C."/>
            <person name="Weisblat D.A."/>
            <person name="Putnam N.H."/>
            <person name="Rokhsar D.S."/>
        </authorList>
    </citation>
    <scope>NUCLEOTIDE SEQUENCE [LARGE SCALE GENOMIC DNA]</scope>
</reference>
<dbReference type="HOGENOM" id="CLU_011689_0_0_1"/>
<dbReference type="KEGG" id="lgi:LOTGIDRAFT_123261"/>
<dbReference type="SMART" id="SM00454">
    <property type="entry name" value="SAM"/>
    <property type="match status" value="3"/>
</dbReference>
<accession>V3ZGV1</accession>
<dbReference type="CTD" id="20232217"/>
<dbReference type="GeneID" id="20232217"/>
<feature type="region of interest" description="Disordered" evidence="1">
    <location>
        <begin position="1"/>
        <end position="55"/>
    </location>
</feature>
<proteinExistence type="predicted"/>
<dbReference type="Pfam" id="PF07647">
    <property type="entry name" value="SAM_2"/>
    <property type="match status" value="1"/>
</dbReference>
<dbReference type="Pfam" id="PF00536">
    <property type="entry name" value="SAM_1"/>
    <property type="match status" value="2"/>
</dbReference>
<evidence type="ECO:0000256" key="1">
    <source>
        <dbReference type="SAM" id="MobiDB-lite"/>
    </source>
</evidence>
<dbReference type="OMA" id="CEHQDQD"/>
<dbReference type="RefSeq" id="XP_009058778.1">
    <property type="nucleotide sequence ID" value="XM_009060530.1"/>
</dbReference>
<keyword evidence="4" id="KW-1185">Reference proteome</keyword>
<dbReference type="InterPro" id="IPR037614">
    <property type="entry name" value="Kazrin"/>
</dbReference>
<dbReference type="InterPro" id="IPR013761">
    <property type="entry name" value="SAM/pointed_sf"/>
</dbReference>
<name>V3ZGV1_LOTGI</name>
<gene>
    <name evidence="3" type="ORF">LOTGIDRAFT_123261</name>
</gene>
<dbReference type="InterPro" id="IPR001660">
    <property type="entry name" value="SAM"/>
</dbReference>
<sequence>MKWFNTSHENSQPDVKSKKKRKSFGSLSRVFTRGRTRRSIAMPASERLDSDESGPCPKLTLLSQENYQEKLGILDQVKGVHMSTWKANHVLAWLEIALNMPMYGKMCAENIKSGKVLLGLSDSELNNALNIVNILHRRKLRLAIEEQREPVEVKFPKADAVDHTWISHRWLPDLGLEQYTAIFESHLIDGRTLNTLNKKDLEKYFDMHRKCHQASVLHGVELLRRLSYDKEALTERRSVCEESNTDPLVWTNKRIIKWIQSIDLGEYSENLKESGIHGALMVLEPSFTGDTLATALGIPPSKSYIRRHLNSELESLIKPAR</sequence>
<dbReference type="EMBL" id="KB202408">
    <property type="protein sequence ID" value="ESO90453.1"/>
    <property type="molecule type" value="Genomic_DNA"/>
</dbReference>
<feature type="domain" description="SAM" evidence="2">
    <location>
        <begin position="85"/>
        <end position="150"/>
    </location>
</feature>
<dbReference type="Proteomes" id="UP000030746">
    <property type="component" value="Unassembled WGS sequence"/>
</dbReference>
<evidence type="ECO:0000313" key="3">
    <source>
        <dbReference type="EMBL" id="ESO90453.1"/>
    </source>
</evidence>
<feature type="domain" description="SAM" evidence="2">
    <location>
        <begin position="250"/>
        <end position="281"/>
    </location>
</feature>
<dbReference type="Gene3D" id="1.10.150.50">
    <property type="entry name" value="Transcription Factor, Ets-1"/>
    <property type="match status" value="3"/>
</dbReference>
<dbReference type="STRING" id="225164.V3ZGV1"/>
<protein>
    <recommendedName>
        <fullName evidence="2">SAM domain-containing protein</fullName>
    </recommendedName>
</protein>
<dbReference type="PANTHER" id="PTHR12776">
    <property type="entry name" value="KAZRIN-RELATED"/>
    <property type="match status" value="1"/>
</dbReference>
<dbReference type="AlphaFoldDB" id="V3ZGV1"/>
<dbReference type="SUPFAM" id="SSF47769">
    <property type="entry name" value="SAM/Pointed domain"/>
    <property type="match status" value="3"/>
</dbReference>
<feature type="compositionally biased region" description="Polar residues" evidence="1">
    <location>
        <begin position="1"/>
        <end position="14"/>
    </location>
</feature>
<evidence type="ECO:0000259" key="2">
    <source>
        <dbReference type="PROSITE" id="PS50105"/>
    </source>
</evidence>
<evidence type="ECO:0000313" key="4">
    <source>
        <dbReference type="Proteomes" id="UP000030746"/>
    </source>
</evidence>